<protein>
    <submittedName>
        <fullName evidence="3">Piezo-type mechanosensitive ion channel component 1-like</fullName>
    </submittedName>
</protein>
<dbReference type="OrthoDB" id="8912908at2759"/>
<dbReference type="GO" id="GO:0016020">
    <property type="term" value="C:membrane"/>
    <property type="evidence" value="ECO:0007669"/>
    <property type="project" value="InterPro"/>
</dbReference>
<accession>A0A6I9PNS9</accession>
<keyword evidence="1" id="KW-0812">Transmembrane</keyword>
<dbReference type="PANTHER" id="PTHR47049">
    <property type="entry name" value="PIEZO-TYPE MECHANOSENSITIVE ION CHANNEL HOMOLOG"/>
    <property type="match status" value="1"/>
</dbReference>
<gene>
    <name evidence="3" type="primary">LOC104962166</name>
</gene>
<keyword evidence="2" id="KW-1185">Reference proteome</keyword>
<dbReference type="RefSeq" id="XP_010788868.1">
    <property type="nucleotide sequence ID" value="XM_010790566.1"/>
</dbReference>
<dbReference type="GO" id="GO:0008381">
    <property type="term" value="F:mechanosensitive monoatomic ion channel activity"/>
    <property type="evidence" value="ECO:0007669"/>
    <property type="project" value="InterPro"/>
</dbReference>
<evidence type="ECO:0000313" key="3">
    <source>
        <dbReference type="RefSeq" id="XP_010788868.1"/>
    </source>
</evidence>
<evidence type="ECO:0000256" key="1">
    <source>
        <dbReference type="SAM" id="Phobius"/>
    </source>
</evidence>
<evidence type="ECO:0000313" key="2">
    <source>
        <dbReference type="Proteomes" id="UP000504611"/>
    </source>
</evidence>
<feature type="transmembrane region" description="Helical" evidence="1">
    <location>
        <begin position="130"/>
        <end position="148"/>
    </location>
</feature>
<feature type="transmembrane region" description="Helical" evidence="1">
    <location>
        <begin position="160"/>
        <end position="182"/>
    </location>
</feature>
<proteinExistence type="predicted"/>
<name>A0A6I9PNS9_9TELE</name>
<keyword evidence="1" id="KW-0472">Membrane</keyword>
<sequence length="190" mass="22004">MCFFPSQPLANETNLLPEEMINSSLYKDPVDPAKWFGIRKDATVLGYSKNHLIVLMLLVFEATVYRHQAHHYRQLQRSPPTVTALFPSATRDTLDQGLLPCLKYLLNYTFYKFGLEICFLMTVNVIGQRMNFLVIIHGCWLVAILVRRRRAAMARIWPKYCLFLSIFMIYQYLLCVGIPPAICMGESMSR</sequence>
<dbReference type="AlphaFoldDB" id="A0A6I9PNS9"/>
<keyword evidence="1" id="KW-1133">Transmembrane helix</keyword>
<dbReference type="InterPro" id="IPR027272">
    <property type="entry name" value="Piezo"/>
</dbReference>
<dbReference type="Proteomes" id="UP000504611">
    <property type="component" value="Unplaced"/>
</dbReference>
<reference evidence="3" key="1">
    <citation type="submission" date="2025-08" db="UniProtKB">
        <authorList>
            <consortium name="RefSeq"/>
        </authorList>
    </citation>
    <scope>IDENTIFICATION</scope>
    <source>
        <tissue evidence="3">Muscle</tissue>
    </source>
</reference>
<dbReference type="KEGG" id="ncc:104962166"/>
<organism evidence="2 3">
    <name type="scientific">Notothenia coriiceps</name>
    <name type="common">black rockcod</name>
    <dbReference type="NCBI Taxonomy" id="8208"/>
    <lineage>
        <taxon>Eukaryota</taxon>
        <taxon>Metazoa</taxon>
        <taxon>Chordata</taxon>
        <taxon>Craniata</taxon>
        <taxon>Vertebrata</taxon>
        <taxon>Euteleostomi</taxon>
        <taxon>Actinopterygii</taxon>
        <taxon>Neopterygii</taxon>
        <taxon>Teleostei</taxon>
        <taxon>Neoteleostei</taxon>
        <taxon>Acanthomorphata</taxon>
        <taxon>Eupercaria</taxon>
        <taxon>Perciformes</taxon>
        <taxon>Notothenioidei</taxon>
        <taxon>Nototheniidae</taxon>
        <taxon>Notothenia</taxon>
    </lineage>
</organism>
<dbReference type="PANTHER" id="PTHR47049:SF5">
    <property type="entry name" value="PIEZO-TYPE MECHANOSENSITIVE ION CHANNEL COMPONENT"/>
    <property type="match status" value="1"/>
</dbReference>
<dbReference type="GeneID" id="104962166"/>